<feature type="domain" description="SNF2 N-terminal" evidence="9">
    <location>
        <begin position="103"/>
        <end position="224"/>
    </location>
</feature>
<keyword evidence="7" id="KW-0539">Nucleus</keyword>
<evidence type="ECO:0000313" key="11">
    <source>
        <dbReference type="WBParaSite" id="PDA_v2.g12516.t1"/>
    </source>
</evidence>
<keyword evidence="3" id="KW-0547">Nucleotide-binding</keyword>
<comment type="similarity">
    <text evidence="2">Belongs to the SNF2/RAD54 helicase family.</text>
</comment>
<dbReference type="Proteomes" id="UP000887578">
    <property type="component" value="Unplaced"/>
</dbReference>
<evidence type="ECO:0000256" key="1">
    <source>
        <dbReference type="ARBA" id="ARBA00004123"/>
    </source>
</evidence>
<evidence type="ECO:0000256" key="5">
    <source>
        <dbReference type="ARBA" id="ARBA00022840"/>
    </source>
</evidence>
<dbReference type="GO" id="GO:0016887">
    <property type="term" value="F:ATP hydrolysis activity"/>
    <property type="evidence" value="ECO:0007669"/>
    <property type="project" value="InterPro"/>
</dbReference>
<evidence type="ECO:0000256" key="8">
    <source>
        <dbReference type="SAM" id="MobiDB-lite"/>
    </source>
</evidence>
<dbReference type="PANTHER" id="PTHR45797:SF3">
    <property type="entry name" value="TRANSCRIPTIONAL REGULATOR ATRX HOMOLOG"/>
    <property type="match status" value="1"/>
</dbReference>
<dbReference type="InterPro" id="IPR027417">
    <property type="entry name" value="P-loop_NTPase"/>
</dbReference>
<dbReference type="AlphaFoldDB" id="A0A914P3T4"/>
<evidence type="ECO:0000256" key="3">
    <source>
        <dbReference type="ARBA" id="ARBA00022741"/>
    </source>
</evidence>
<evidence type="ECO:0000256" key="7">
    <source>
        <dbReference type="ARBA" id="ARBA00023242"/>
    </source>
</evidence>
<dbReference type="Pfam" id="PF00176">
    <property type="entry name" value="SNF2-rel_dom"/>
    <property type="match status" value="1"/>
</dbReference>
<keyword evidence="4" id="KW-0378">Hydrolase</keyword>
<dbReference type="GO" id="GO:0005524">
    <property type="term" value="F:ATP binding"/>
    <property type="evidence" value="ECO:0007669"/>
    <property type="project" value="UniProtKB-KW"/>
</dbReference>
<comment type="subcellular location">
    <subcellularLocation>
        <location evidence="1">Nucleus</location>
    </subcellularLocation>
</comment>
<dbReference type="Gene3D" id="3.40.50.10810">
    <property type="entry name" value="Tandem AAA-ATPase domain"/>
    <property type="match status" value="1"/>
</dbReference>
<evidence type="ECO:0000313" key="10">
    <source>
        <dbReference type="Proteomes" id="UP000887578"/>
    </source>
</evidence>
<dbReference type="GO" id="GO:0004386">
    <property type="term" value="F:helicase activity"/>
    <property type="evidence" value="ECO:0007669"/>
    <property type="project" value="UniProtKB-KW"/>
</dbReference>
<dbReference type="GO" id="GO:0003677">
    <property type="term" value="F:DNA binding"/>
    <property type="evidence" value="ECO:0007669"/>
    <property type="project" value="UniProtKB-KW"/>
</dbReference>
<evidence type="ECO:0000256" key="4">
    <source>
        <dbReference type="ARBA" id="ARBA00022806"/>
    </source>
</evidence>
<dbReference type="PANTHER" id="PTHR45797">
    <property type="entry name" value="RAD54-LIKE"/>
    <property type="match status" value="1"/>
</dbReference>
<organism evidence="10 11">
    <name type="scientific">Panagrolaimus davidi</name>
    <dbReference type="NCBI Taxonomy" id="227884"/>
    <lineage>
        <taxon>Eukaryota</taxon>
        <taxon>Metazoa</taxon>
        <taxon>Ecdysozoa</taxon>
        <taxon>Nematoda</taxon>
        <taxon>Chromadorea</taxon>
        <taxon>Rhabditida</taxon>
        <taxon>Tylenchina</taxon>
        <taxon>Panagrolaimomorpha</taxon>
        <taxon>Panagrolaimoidea</taxon>
        <taxon>Panagrolaimidae</taxon>
        <taxon>Panagrolaimus</taxon>
    </lineage>
</organism>
<sequence length="230" mass="26056">MENRQPSKRSHSVAVSNNSAPMNNKKLCIQHTARENTIPSNSTPIIDAANLSKMIETFKQQNHGTLPPEIQNQLKQNPTWNTTGSNNFMDSVHPALFRFLKEHQKEAIKFLFDRVIGKQGAVTARSGAILAHCMGLGKSFTIITFLHAVLSNDVTSKKISRVLIVCPKNVIAHWEKEIKNWIDCPGRRLADNIQISCIHSTSKDTRFYDVKQWSETTDKKQILIVRKKNL</sequence>
<dbReference type="InterPro" id="IPR038718">
    <property type="entry name" value="SNF2-like_sf"/>
</dbReference>
<proteinExistence type="inferred from homology"/>
<keyword evidence="10" id="KW-1185">Reference proteome</keyword>
<dbReference type="InterPro" id="IPR000330">
    <property type="entry name" value="SNF2_N"/>
</dbReference>
<dbReference type="InterPro" id="IPR044574">
    <property type="entry name" value="ARIP4-like"/>
</dbReference>
<feature type="compositionally biased region" description="Basic residues" evidence="8">
    <location>
        <begin position="1"/>
        <end position="11"/>
    </location>
</feature>
<dbReference type="SUPFAM" id="SSF52540">
    <property type="entry name" value="P-loop containing nucleoside triphosphate hydrolases"/>
    <property type="match status" value="1"/>
</dbReference>
<keyword evidence="5" id="KW-0067">ATP-binding</keyword>
<name>A0A914P3T4_9BILA</name>
<feature type="region of interest" description="Disordered" evidence="8">
    <location>
        <begin position="1"/>
        <end position="21"/>
    </location>
</feature>
<reference evidence="11" key="1">
    <citation type="submission" date="2022-11" db="UniProtKB">
        <authorList>
            <consortium name="WormBaseParasite"/>
        </authorList>
    </citation>
    <scope>IDENTIFICATION</scope>
</reference>
<accession>A0A914P3T4</accession>
<dbReference type="WBParaSite" id="PDA_v2.g12516.t1">
    <property type="protein sequence ID" value="PDA_v2.g12516.t1"/>
    <property type="gene ID" value="PDA_v2.g12516"/>
</dbReference>
<keyword evidence="6" id="KW-0238">DNA-binding</keyword>
<evidence type="ECO:0000256" key="6">
    <source>
        <dbReference type="ARBA" id="ARBA00023125"/>
    </source>
</evidence>
<evidence type="ECO:0000256" key="2">
    <source>
        <dbReference type="ARBA" id="ARBA00007025"/>
    </source>
</evidence>
<dbReference type="GO" id="GO:0005634">
    <property type="term" value="C:nucleus"/>
    <property type="evidence" value="ECO:0007669"/>
    <property type="project" value="UniProtKB-SubCell"/>
</dbReference>
<keyword evidence="4" id="KW-0347">Helicase</keyword>
<evidence type="ECO:0000259" key="9">
    <source>
        <dbReference type="Pfam" id="PF00176"/>
    </source>
</evidence>
<protein>
    <submittedName>
        <fullName evidence="11">SNF2 N-terminal domain-containing protein</fullName>
    </submittedName>
</protein>